<dbReference type="PANTHER" id="PTHR11614">
    <property type="entry name" value="PHOSPHOLIPASE-RELATED"/>
    <property type="match status" value="1"/>
</dbReference>
<dbReference type="SUPFAM" id="SSF53474">
    <property type="entry name" value="alpha/beta-Hydrolases"/>
    <property type="match status" value="1"/>
</dbReference>
<dbReference type="EMBL" id="JBBJCI010000040">
    <property type="protein sequence ID" value="KAK7249656.1"/>
    <property type="molecule type" value="Genomic_DNA"/>
</dbReference>
<sequence>MVSFSKETVIASSAVAVGVALLARKVRALSDAKHATTAFAEREDCHLTLPGPHPLFPEFEVNGQGLRIFTRAWKPATAPKATVLLVHGFAEHSGRYGALGAALAAAGYAVVALDHQGHGRSEGCRGHVERFAHYVDDVAQIARRRCAPDLPLFLCGHSMGAQVCIHAAASGRVANLRGVALSAPAVEPDPEMATPLLVFLARKLSNALPKLQLDPLPSKYLSRDATVIEQYLNDPLVYTGGVRARFGAEMLDAMAACFDLAKRECRGVPLLLLHGTGDRVIDPGGSTRLCDAWAGPTQLELLPGEFHEIFNEPGRERAYGLLVDWLGATLLA</sequence>
<dbReference type="InterPro" id="IPR000073">
    <property type="entry name" value="AB_hydrolase_1"/>
</dbReference>
<feature type="domain" description="Serine aminopeptidase S33" evidence="1">
    <location>
        <begin position="78"/>
        <end position="313"/>
    </location>
</feature>
<name>A0ABR1G8I5_AURAN</name>
<evidence type="ECO:0000313" key="2">
    <source>
        <dbReference type="EMBL" id="KAK7249656.1"/>
    </source>
</evidence>
<dbReference type="InterPro" id="IPR051044">
    <property type="entry name" value="MAG_DAG_Lipase"/>
</dbReference>
<dbReference type="Proteomes" id="UP001363151">
    <property type="component" value="Unassembled WGS sequence"/>
</dbReference>
<proteinExistence type="predicted"/>
<accession>A0ABR1G8I5</accession>
<comment type="caution">
    <text evidence="2">The sequence shown here is derived from an EMBL/GenBank/DDBJ whole genome shotgun (WGS) entry which is preliminary data.</text>
</comment>
<keyword evidence="3" id="KW-1185">Reference proteome</keyword>
<evidence type="ECO:0000259" key="1">
    <source>
        <dbReference type="Pfam" id="PF12146"/>
    </source>
</evidence>
<reference evidence="2 3" key="1">
    <citation type="submission" date="2024-03" db="EMBL/GenBank/DDBJ databases">
        <title>Aureococcus anophagefferens CCMP1851 and Kratosvirus quantuckense: Draft genome of a second virus-susceptible host strain in the model system.</title>
        <authorList>
            <person name="Chase E."/>
            <person name="Truchon A.R."/>
            <person name="Schepens W."/>
            <person name="Wilhelm S.W."/>
        </authorList>
    </citation>
    <scope>NUCLEOTIDE SEQUENCE [LARGE SCALE GENOMIC DNA]</scope>
    <source>
        <strain evidence="2 3">CCMP1851</strain>
    </source>
</reference>
<dbReference type="Gene3D" id="3.40.50.1820">
    <property type="entry name" value="alpha/beta hydrolase"/>
    <property type="match status" value="1"/>
</dbReference>
<organism evidence="2 3">
    <name type="scientific">Aureococcus anophagefferens</name>
    <name type="common">Harmful bloom alga</name>
    <dbReference type="NCBI Taxonomy" id="44056"/>
    <lineage>
        <taxon>Eukaryota</taxon>
        <taxon>Sar</taxon>
        <taxon>Stramenopiles</taxon>
        <taxon>Ochrophyta</taxon>
        <taxon>Pelagophyceae</taxon>
        <taxon>Pelagomonadales</taxon>
        <taxon>Pelagomonadaceae</taxon>
        <taxon>Aureococcus</taxon>
    </lineage>
</organism>
<protein>
    <submittedName>
        <fullName evidence="2">Acylglycerol lipase</fullName>
    </submittedName>
</protein>
<dbReference type="PRINTS" id="PR00111">
    <property type="entry name" value="ABHYDROLASE"/>
</dbReference>
<dbReference type="InterPro" id="IPR022742">
    <property type="entry name" value="Hydrolase_4"/>
</dbReference>
<evidence type="ECO:0000313" key="3">
    <source>
        <dbReference type="Proteomes" id="UP001363151"/>
    </source>
</evidence>
<dbReference type="Pfam" id="PF12146">
    <property type="entry name" value="Hydrolase_4"/>
    <property type="match status" value="1"/>
</dbReference>
<dbReference type="InterPro" id="IPR029058">
    <property type="entry name" value="AB_hydrolase_fold"/>
</dbReference>
<gene>
    <name evidence="2" type="ORF">SO694_00004222</name>
</gene>